<dbReference type="CDD" id="cd06533">
    <property type="entry name" value="Glyco_transf_WecG_TagA"/>
    <property type="match status" value="1"/>
</dbReference>
<evidence type="ECO:0000313" key="4">
    <source>
        <dbReference type="Proteomes" id="UP000781958"/>
    </source>
</evidence>
<organism evidence="3 4">
    <name type="scientific">Azospirillum rugosum</name>
    <dbReference type="NCBI Taxonomy" id="416170"/>
    <lineage>
        <taxon>Bacteria</taxon>
        <taxon>Pseudomonadati</taxon>
        <taxon>Pseudomonadota</taxon>
        <taxon>Alphaproteobacteria</taxon>
        <taxon>Rhodospirillales</taxon>
        <taxon>Azospirillaceae</taxon>
        <taxon>Azospirillum</taxon>
    </lineage>
</organism>
<sequence>MPSPREVLALIERIRCISSEEERHALLDSLAAVDRPTILSFVNAHGVNLCARSAPALTAFRSSDVLLRDGVALELALPRLDLPAGFNMNGTDFIPLLLRTFPARKVAVYGTADPWLERGVERLKAGTPHRYVDTQHGFHPVEHYIERAREHRPDIIILAMGMPRQEEVAVLLKRALDHPVLIVNGGAIVDFLAGRFARAPTYIQRLGLEWAFRLAQEPRRLFRRYCVGAFGFAHNVLLMRRAAASRSSSAPAPAPMHKEL</sequence>
<keyword evidence="4" id="KW-1185">Reference proteome</keyword>
<dbReference type="RefSeq" id="WP_209771502.1">
    <property type="nucleotide sequence ID" value="NZ_JAGINP010000030.1"/>
</dbReference>
<proteinExistence type="predicted"/>
<keyword evidence="1" id="KW-0328">Glycosyltransferase</keyword>
<dbReference type="Proteomes" id="UP000781958">
    <property type="component" value="Unassembled WGS sequence"/>
</dbReference>
<evidence type="ECO:0000313" key="3">
    <source>
        <dbReference type="EMBL" id="MBP2296404.1"/>
    </source>
</evidence>
<keyword evidence="2" id="KW-0808">Transferase</keyword>
<evidence type="ECO:0000256" key="1">
    <source>
        <dbReference type="ARBA" id="ARBA00022676"/>
    </source>
</evidence>
<dbReference type="PANTHER" id="PTHR34136:SF1">
    <property type="entry name" value="UDP-N-ACETYL-D-MANNOSAMINURONIC ACID TRANSFERASE"/>
    <property type="match status" value="1"/>
</dbReference>
<protein>
    <submittedName>
        <fullName evidence="3">Exopolysaccharide biosynthesis WecB/TagA/CpsF family protein</fullName>
    </submittedName>
</protein>
<dbReference type="Pfam" id="PF03808">
    <property type="entry name" value="Glyco_tran_WecG"/>
    <property type="match status" value="1"/>
</dbReference>
<comment type="caution">
    <text evidence="3">The sequence shown here is derived from an EMBL/GenBank/DDBJ whole genome shotgun (WGS) entry which is preliminary data.</text>
</comment>
<dbReference type="InterPro" id="IPR004629">
    <property type="entry name" value="WecG_TagA_CpsF"/>
</dbReference>
<accession>A0ABS4SW03</accession>
<dbReference type="NCBIfam" id="TIGR00696">
    <property type="entry name" value="wecG_tagA_cpsF"/>
    <property type="match status" value="1"/>
</dbReference>
<dbReference type="PANTHER" id="PTHR34136">
    <property type="match status" value="1"/>
</dbReference>
<reference evidence="3 4" key="1">
    <citation type="submission" date="2021-03" db="EMBL/GenBank/DDBJ databases">
        <title>Genomic Encyclopedia of Type Strains, Phase III (KMG-III): the genomes of soil and plant-associated and newly described type strains.</title>
        <authorList>
            <person name="Whitman W."/>
        </authorList>
    </citation>
    <scope>NUCLEOTIDE SEQUENCE [LARGE SCALE GENOMIC DNA]</scope>
    <source>
        <strain evidence="3 4">IMMIB AFH-6</strain>
    </source>
</reference>
<dbReference type="EMBL" id="JAGINP010000030">
    <property type="protein sequence ID" value="MBP2296404.1"/>
    <property type="molecule type" value="Genomic_DNA"/>
</dbReference>
<gene>
    <name evidence="3" type="ORF">J2851_006220</name>
</gene>
<name>A0ABS4SW03_9PROT</name>
<evidence type="ECO:0000256" key="2">
    <source>
        <dbReference type="ARBA" id="ARBA00022679"/>
    </source>
</evidence>